<reference evidence="1" key="1">
    <citation type="journal article" date="2014" name="Front. Microbiol.">
        <title>High frequency of phylogenetically diverse reductive dehalogenase-homologous genes in deep subseafloor sedimentary metagenomes.</title>
        <authorList>
            <person name="Kawai M."/>
            <person name="Futagami T."/>
            <person name="Toyoda A."/>
            <person name="Takaki Y."/>
            <person name="Nishi S."/>
            <person name="Hori S."/>
            <person name="Arai W."/>
            <person name="Tsubouchi T."/>
            <person name="Morono Y."/>
            <person name="Uchiyama I."/>
            <person name="Ito T."/>
            <person name="Fujiyama A."/>
            <person name="Inagaki F."/>
            <person name="Takami H."/>
        </authorList>
    </citation>
    <scope>NUCLEOTIDE SEQUENCE</scope>
    <source>
        <strain evidence="1">Expedition CK06-06</strain>
    </source>
</reference>
<proteinExistence type="predicted"/>
<accession>X0SL08</accession>
<gene>
    <name evidence="1" type="ORF">S01H1_08347</name>
</gene>
<protein>
    <submittedName>
        <fullName evidence="1">Uncharacterized protein</fullName>
    </submittedName>
</protein>
<sequence length="83" mass="8773">MNGSGVSSGGIETASLYNTSLTLVTSISYNLLEADENASISTVPVAGGVSYYIKISRRIRYDHYNGAPYRLGFIPIGTAIVAP</sequence>
<dbReference type="AlphaFoldDB" id="X0SL08"/>
<name>X0SL08_9ZZZZ</name>
<comment type="caution">
    <text evidence="1">The sequence shown here is derived from an EMBL/GenBank/DDBJ whole genome shotgun (WGS) entry which is preliminary data.</text>
</comment>
<dbReference type="EMBL" id="BARS01004287">
    <property type="protein sequence ID" value="GAF75821.1"/>
    <property type="molecule type" value="Genomic_DNA"/>
</dbReference>
<evidence type="ECO:0000313" key="1">
    <source>
        <dbReference type="EMBL" id="GAF75821.1"/>
    </source>
</evidence>
<organism evidence="1">
    <name type="scientific">marine sediment metagenome</name>
    <dbReference type="NCBI Taxonomy" id="412755"/>
    <lineage>
        <taxon>unclassified sequences</taxon>
        <taxon>metagenomes</taxon>
        <taxon>ecological metagenomes</taxon>
    </lineage>
</organism>